<dbReference type="PANTHER" id="PTHR46292:SF2">
    <property type="entry name" value="COILED-COIL DOMAIN-CONTAINING PROTEIN 102B"/>
    <property type="match status" value="1"/>
</dbReference>
<evidence type="ECO:0000256" key="1">
    <source>
        <dbReference type="ARBA" id="ARBA00023054"/>
    </source>
</evidence>
<keyword evidence="1 3" id="KW-0175">Coiled coil</keyword>
<dbReference type="Proteomes" id="UP000694404">
    <property type="component" value="Unplaced"/>
</dbReference>
<evidence type="ECO:0000313" key="7">
    <source>
        <dbReference type="Proteomes" id="UP000694404"/>
    </source>
</evidence>
<dbReference type="AlphaFoldDB" id="A0A8C0G417"/>
<feature type="coiled-coil region" evidence="3">
    <location>
        <begin position="110"/>
        <end position="151"/>
    </location>
</feature>
<dbReference type="Ensembl" id="ENSCABT00000003747.1">
    <property type="protein sequence ID" value="ENSCABP00000003445.1"/>
    <property type="gene ID" value="ENSCABG00000002629.1"/>
</dbReference>
<dbReference type="Pfam" id="PF01576">
    <property type="entry name" value="Myosin_tail_1"/>
    <property type="match status" value="1"/>
</dbReference>
<feature type="coiled-coil region" evidence="3">
    <location>
        <begin position="310"/>
        <end position="471"/>
    </location>
</feature>
<reference evidence="6" key="1">
    <citation type="submission" date="2025-08" db="UniProtKB">
        <authorList>
            <consortium name="Ensembl"/>
        </authorList>
    </citation>
    <scope>IDENTIFICATION</scope>
</reference>
<reference evidence="6" key="2">
    <citation type="submission" date="2025-09" db="UniProtKB">
        <authorList>
            <consortium name="Ensembl"/>
        </authorList>
    </citation>
    <scope>IDENTIFICATION</scope>
</reference>
<sequence>MNLDSVHKLSDKTQVFKTQQRQSYELAEGRKETGNLCNSSLPSQRLHSHSSHHPCMHISNNNDWEISEELRLRELEEVKTRAAQMEKTMRWWSDCTANWREKWSKVRAERNKAREEGRQLRIKLETTMKELNALKKLNQDLLIDKEKWKTEVTWKKKLNFSDMPYMTEKEYQSVCLEQKPVKDVIKSKILVVQDMHRVKGTIHLYVLKSAFLASLHKVHFSMLHGNTVHVCLSPLLKFQYIMLLEKLDSDLSQWKWKYEEMRQSKLESLKQVHWQKNVHETSRMCWLDSPLTSPRKKSRFFRNIFSLFQLERLQSENTSERGKREILETEKQGLERENRRLKAQVKEIQELLDKRNKLPSSNLGSDFKTAQSELLEKNKELIELQHAHHKLNKQYHDKVAELMHANKRVEQHEDEIKKLRSQVEDLKRGLNQAEDKLDESLNQIRKLQLSLDEQTEANDNLQIQLNHLKSRSVLYPFNTLNLGWNVNRGRLSEDALSLMIYSQRDLSVAVLTT</sequence>
<evidence type="ECO:0000256" key="2">
    <source>
        <dbReference type="ARBA" id="ARBA00040149"/>
    </source>
</evidence>
<dbReference type="InterPro" id="IPR002928">
    <property type="entry name" value="Myosin_tail"/>
</dbReference>
<dbReference type="GeneTree" id="ENSGT00730000110960"/>
<feature type="domain" description="Myosin tail" evidence="5">
    <location>
        <begin position="307"/>
        <end position="471"/>
    </location>
</feature>
<organism evidence="6 7">
    <name type="scientific">Chelonoidis abingdonii</name>
    <name type="common">Abingdon island giant tortoise</name>
    <name type="synonym">Testudo abingdonii</name>
    <dbReference type="NCBI Taxonomy" id="106734"/>
    <lineage>
        <taxon>Eukaryota</taxon>
        <taxon>Metazoa</taxon>
        <taxon>Chordata</taxon>
        <taxon>Craniata</taxon>
        <taxon>Vertebrata</taxon>
        <taxon>Euteleostomi</taxon>
        <taxon>Archelosauria</taxon>
        <taxon>Testudinata</taxon>
        <taxon>Testudines</taxon>
        <taxon>Cryptodira</taxon>
        <taxon>Durocryptodira</taxon>
        <taxon>Testudinoidea</taxon>
        <taxon>Testudinidae</taxon>
        <taxon>Chelonoidis</taxon>
    </lineage>
</organism>
<accession>A0A8C0G417</accession>
<dbReference type="OMA" id="QHAYHKL"/>
<protein>
    <recommendedName>
        <fullName evidence="2">Coiled-coil domain-containing protein 102A</fullName>
    </recommendedName>
</protein>
<name>A0A8C0G417_CHEAB</name>
<dbReference type="GO" id="GO:0016459">
    <property type="term" value="C:myosin complex"/>
    <property type="evidence" value="ECO:0007669"/>
    <property type="project" value="InterPro"/>
</dbReference>
<keyword evidence="7" id="KW-1185">Reference proteome</keyword>
<feature type="region of interest" description="Disordered" evidence="4">
    <location>
        <begin position="29"/>
        <end position="54"/>
    </location>
</feature>
<dbReference type="Gene3D" id="1.10.287.1490">
    <property type="match status" value="1"/>
</dbReference>
<evidence type="ECO:0000259" key="5">
    <source>
        <dbReference type="Pfam" id="PF01576"/>
    </source>
</evidence>
<evidence type="ECO:0000256" key="4">
    <source>
        <dbReference type="SAM" id="MobiDB-lite"/>
    </source>
</evidence>
<evidence type="ECO:0000256" key="3">
    <source>
        <dbReference type="SAM" id="Coils"/>
    </source>
</evidence>
<proteinExistence type="predicted"/>
<evidence type="ECO:0000313" key="6">
    <source>
        <dbReference type="Ensembl" id="ENSCABP00000003445.1"/>
    </source>
</evidence>
<feature type="compositionally biased region" description="Polar residues" evidence="4">
    <location>
        <begin position="35"/>
        <end position="45"/>
    </location>
</feature>
<dbReference type="PANTHER" id="PTHR46292">
    <property type="entry name" value="COILED-COIL DOMAIN-CONTAINING PROTEIN 102A"/>
    <property type="match status" value="1"/>
</dbReference>